<keyword evidence="5" id="KW-1185">Reference proteome</keyword>
<dbReference type="AlphaFoldDB" id="A0A8S1H5C5"/>
<evidence type="ECO:0000313" key="5">
    <source>
        <dbReference type="Proteomes" id="UP000835052"/>
    </source>
</evidence>
<dbReference type="PANTHER" id="PTHR10695:SF46">
    <property type="entry name" value="BIFUNCTIONAL COENZYME A SYNTHASE-RELATED"/>
    <property type="match status" value="1"/>
</dbReference>
<evidence type="ECO:0000313" key="4">
    <source>
        <dbReference type="EMBL" id="CAD6191009.1"/>
    </source>
</evidence>
<evidence type="ECO:0000256" key="2">
    <source>
        <dbReference type="ARBA" id="ARBA00022840"/>
    </source>
</evidence>
<dbReference type="FunFam" id="3.40.50.620:FF:000089">
    <property type="entry name" value="Bifunctional coenzyme A synthase"/>
    <property type="match status" value="1"/>
</dbReference>
<dbReference type="InterPro" id="IPR027417">
    <property type="entry name" value="P-loop_NTPase"/>
</dbReference>
<dbReference type="Gene3D" id="3.40.50.300">
    <property type="entry name" value="P-loop containing nucleotide triphosphate hydrolases"/>
    <property type="match status" value="1"/>
</dbReference>
<dbReference type="InterPro" id="IPR001977">
    <property type="entry name" value="Depp_CoAkinase"/>
</dbReference>
<dbReference type="EMBL" id="CAJGYM010000018">
    <property type="protein sequence ID" value="CAD6191009.1"/>
    <property type="molecule type" value="Genomic_DNA"/>
</dbReference>
<evidence type="ECO:0000256" key="1">
    <source>
        <dbReference type="ARBA" id="ARBA00022741"/>
    </source>
</evidence>
<dbReference type="Pfam" id="PF01121">
    <property type="entry name" value="CoaE"/>
    <property type="match status" value="1"/>
</dbReference>
<reference evidence="4" key="1">
    <citation type="submission" date="2020-10" db="EMBL/GenBank/DDBJ databases">
        <authorList>
            <person name="Kikuchi T."/>
        </authorList>
    </citation>
    <scope>NUCLEOTIDE SEQUENCE</scope>
    <source>
        <strain evidence="4">NKZ352</strain>
    </source>
</reference>
<dbReference type="GO" id="GO:0004140">
    <property type="term" value="F:dephospho-CoA kinase activity"/>
    <property type="evidence" value="ECO:0007669"/>
    <property type="project" value="InterPro"/>
</dbReference>
<sequence>MYTALLKNPEDMPPEIGLIVLTARNINRLSSLLATASTSVTSKLYIRVQDTCLDTILPKIYLDSSQQCPNLDVRVLLGEKIPQSATLIGDGEVGKISPPEPKYKKVVLGGTFDRLHNGHKVLLSKAAMLASESITCGVTDKTMILKKSLFEMIEPVEKRIADVVEFVEDVSDTVRVLAEPIPDMYGPSTRVQDLEAIVVSEETRKGGDAVNKKRQENGMSVLDVVVISLVEANDEVMKESKVSSSSRRREALGTLLRPPYDIPRAAGRPYMIGLTGGIASGKSNIAKYLATKPDFQVIDCDKLAHGCYEPGSRLNQEIAQTFGEEVVKNGVVDRRKLGGIVFGNKDLLRQLSELVWPHVYEKVESIVASSDKKFIVIEAAALVEAGWRKNLPELWTVFVPEAETIRRVVERDNVSEEQAQARMRSQITNKERIDESNVVFCSLWAYEETRAQVDRAVEQLRKRVS</sequence>
<name>A0A8S1H5C5_9PELO</name>
<dbReference type="GO" id="GO:0015937">
    <property type="term" value="P:coenzyme A biosynthetic process"/>
    <property type="evidence" value="ECO:0007669"/>
    <property type="project" value="InterPro"/>
</dbReference>
<accession>A0A8S1H5C5</accession>
<dbReference type="HAMAP" id="MF_00376">
    <property type="entry name" value="Dephospho_CoA_kinase"/>
    <property type="match status" value="1"/>
</dbReference>
<dbReference type="Pfam" id="PF01467">
    <property type="entry name" value="CTP_transf_like"/>
    <property type="match status" value="1"/>
</dbReference>
<dbReference type="GO" id="GO:0005524">
    <property type="term" value="F:ATP binding"/>
    <property type="evidence" value="ECO:0007669"/>
    <property type="project" value="UniProtKB-KW"/>
</dbReference>
<dbReference type="Proteomes" id="UP000835052">
    <property type="component" value="Unassembled WGS sequence"/>
</dbReference>
<dbReference type="NCBIfam" id="TIGR00152">
    <property type="entry name" value="dephospho-CoA kinase"/>
    <property type="match status" value="1"/>
</dbReference>
<dbReference type="Gene3D" id="3.40.50.620">
    <property type="entry name" value="HUPs"/>
    <property type="match status" value="1"/>
</dbReference>
<feature type="domain" description="Cytidyltransferase-like" evidence="3">
    <location>
        <begin position="107"/>
        <end position="247"/>
    </location>
</feature>
<comment type="caution">
    <text evidence="4">The sequence shown here is derived from an EMBL/GenBank/DDBJ whole genome shotgun (WGS) entry which is preliminary data.</text>
</comment>
<protein>
    <recommendedName>
        <fullName evidence="3">Cytidyltransferase-like domain-containing protein</fullName>
    </recommendedName>
</protein>
<keyword evidence="2" id="KW-0067">ATP-binding</keyword>
<dbReference type="CDD" id="cd02022">
    <property type="entry name" value="DPCK"/>
    <property type="match status" value="1"/>
</dbReference>
<dbReference type="NCBIfam" id="NF001985">
    <property type="entry name" value="PRK00777.1"/>
    <property type="match status" value="1"/>
</dbReference>
<organism evidence="4 5">
    <name type="scientific">Caenorhabditis auriculariae</name>
    <dbReference type="NCBI Taxonomy" id="2777116"/>
    <lineage>
        <taxon>Eukaryota</taxon>
        <taxon>Metazoa</taxon>
        <taxon>Ecdysozoa</taxon>
        <taxon>Nematoda</taxon>
        <taxon>Chromadorea</taxon>
        <taxon>Rhabditida</taxon>
        <taxon>Rhabditina</taxon>
        <taxon>Rhabditomorpha</taxon>
        <taxon>Rhabditoidea</taxon>
        <taxon>Rhabditidae</taxon>
        <taxon>Peloderinae</taxon>
        <taxon>Caenorhabditis</taxon>
    </lineage>
</organism>
<proteinExistence type="inferred from homology"/>
<dbReference type="PANTHER" id="PTHR10695">
    <property type="entry name" value="DEPHOSPHO-COA KINASE-RELATED"/>
    <property type="match status" value="1"/>
</dbReference>
<dbReference type="InterPro" id="IPR004821">
    <property type="entry name" value="Cyt_trans-like"/>
</dbReference>
<evidence type="ECO:0000259" key="3">
    <source>
        <dbReference type="Pfam" id="PF01467"/>
    </source>
</evidence>
<dbReference type="PROSITE" id="PS51219">
    <property type="entry name" value="DPCK"/>
    <property type="match status" value="1"/>
</dbReference>
<dbReference type="InterPro" id="IPR014729">
    <property type="entry name" value="Rossmann-like_a/b/a_fold"/>
</dbReference>
<dbReference type="SUPFAM" id="SSF52540">
    <property type="entry name" value="P-loop containing nucleoside triphosphate hydrolases"/>
    <property type="match status" value="1"/>
</dbReference>
<keyword evidence="1" id="KW-0547">Nucleotide-binding</keyword>
<dbReference type="OrthoDB" id="330671at2759"/>
<dbReference type="CDD" id="cd02164">
    <property type="entry name" value="PPAT_CoAS"/>
    <property type="match status" value="1"/>
</dbReference>
<gene>
    <name evidence="4" type="ORF">CAUJ_LOCUS6928</name>
</gene>
<dbReference type="SUPFAM" id="SSF52374">
    <property type="entry name" value="Nucleotidylyl transferase"/>
    <property type="match status" value="1"/>
</dbReference>